<feature type="domain" description="DUF4142" evidence="2">
    <location>
        <begin position="70"/>
        <end position="202"/>
    </location>
</feature>
<evidence type="ECO:0000313" key="4">
    <source>
        <dbReference type="Proteomes" id="UP001241110"/>
    </source>
</evidence>
<dbReference type="Pfam" id="PF13628">
    <property type="entry name" value="DUF4142"/>
    <property type="match status" value="1"/>
</dbReference>
<dbReference type="Proteomes" id="UP001241110">
    <property type="component" value="Unassembled WGS sequence"/>
</dbReference>
<name>A0AAE3U6P9_9BACT</name>
<evidence type="ECO:0000313" key="3">
    <source>
        <dbReference type="EMBL" id="MDJ1479328.1"/>
    </source>
</evidence>
<dbReference type="PANTHER" id="PTHR38593:SF1">
    <property type="entry name" value="BLR2558 PROTEIN"/>
    <property type="match status" value="1"/>
</dbReference>
<sequence>MKKSSIKTSILALAIALSAPLALVAQQSGNTKESSYMIGKTSKAEFERINKEGAEKVKAISPTSQKLSEEDQALFLEVVNAGNQQMLISQIAAQRAMNPQVKELAQAEVEEQAGLATKLQEISIAKGIQLPNGVATQTEEMLSRYNKLSGGEVDRYYIAESAVKGHEKLDKLMSSIEAKAKDSNLKAVAVAAHPLVRTHLKVSKEVLSTLSGGGTVGNK</sequence>
<gene>
    <name evidence="3" type="ORF">QNI16_02455</name>
</gene>
<dbReference type="EMBL" id="JASJOS010000001">
    <property type="protein sequence ID" value="MDJ1479328.1"/>
    <property type="molecule type" value="Genomic_DNA"/>
</dbReference>
<proteinExistence type="predicted"/>
<dbReference type="InterPro" id="IPR012347">
    <property type="entry name" value="Ferritin-like"/>
</dbReference>
<dbReference type="InterPro" id="IPR025419">
    <property type="entry name" value="DUF4142"/>
</dbReference>
<protein>
    <submittedName>
        <fullName evidence="3">DUF4142 domain-containing protein</fullName>
    </submittedName>
</protein>
<dbReference type="AlphaFoldDB" id="A0AAE3U6P9"/>
<keyword evidence="1" id="KW-0732">Signal</keyword>
<comment type="caution">
    <text evidence="3">The sequence shown here is derived from an EMBL/GenBank/DDBJ whole genome shotgun (WGS) entry which is preliminary data.</text>
</comment>
<accession>A0AAE3U6P9</accession>
<dbReference type="PANTHER" id="PTHR38593">
    <property type="entry name" value="BLR2558 PROTEIN"/>
    <property type="match status" value="1"/>
</dbReference>
<evidence type="ECO:0000259" key="2">
    <source>
        <dbReference type="Pfam" id="PF13628"/>
    </source>
</evidence>
<evidence type="ECO:0000256" key="1">
    <source>
        <dbReference type="SAM" id="SignalP"/>
    </source>
</evidence>
<reference evidence="3" key="1">
    <citation type="submission" date="2023-05" db="EMBL/GenBank/DDBJ databases">
        <authorList>
            <person name="Zhang X."/>
        </authorList>
    </citation>
    <scope>NUCLEOTIDE SEQUENCE</scope>
    <source>
        <strain evidence="3">YF14B1</strain>
    </source>
</reference>
<organism evidence="3 4">
    <name type="scientific">Xanthocytophaga flava</name>
    <dbReference type="NCBI Taxonomy" id="3048013"/>
    <lineage>
        <taxon>Bacteria</taxon>
        <taxon>Pseudomonadati</taxon>
        <taxon>Bacteroidota</taxon>
        <taxon>Cytophagia</taxon>
        <taxon>Cytophagales</taxon>
        <taxon>Rhodocytophagaceae</taxon>
        <taxon>Xanthocytophaga</taxon>
    </lineage>
</organism>
<feature type="signal peptide" evidence="1">
    <location>
        <begin position="1"/>
        <end position="24"/>
    </location>
</feature>
<dbReference type="RefSeq" id="WP_313975412.1">
    <property type="nucleotide sequence ID" value="NZ_JASJOS010000001.1"/>
</dbReference>
<dbReference type="Gene3D" id="1.20.1260.10">
    <property type="match status" value="1"/>
</dbReference>
<feature type="chain" id="PRO_5041950994" evidence="1">
    <location>
        <begin position="25"/>
        <end position="219"/>
    </location>
</feature>